<evidence type="ECO:0000256" key="5">
    <source>
        <dbReference type="SAM" id="Phobius"/>
    </source>
</evidence>
<organism evidence="7 8">
    <name type="scientific">Mariniflexile aquimaris</name>
    <dbReference type="NCBI Taxonomy" id="881009"/>
    <lineage>
        <taxon>Bacteria</taxon>
        <taxon>Pseudomonadati</taxon>
        <taxon>Bacteroidota</taxon>
        <taxon>Flavobacteriia</taxon>
        <taxon>Flavobacteriales</taxon>
        <taxon>Flavobacteriaceae</taxon>
        <taxon>Mariniflexile</taxon>
    </lineage>
</organism>
<sequence>MIIFVLFCTLFYKKLYFTKKTSILVLCIASPFLLELLFFWNNDSLIAGLKSAEKTVSLLLLPICIIGNKDRINFQMVLRTYVYVSVLLVLFLFIRFMVISPKFFDVYLKGMELWEVGYEFANSFGMHGPALNMHLAFITCCSFWFVFEALKNKKAVFLNIFFVLLSFFFVLFVNTRLALLNVILGVVVIFIYDIMKRYNIQKVILLFITCAFISAGIMYFYIQKNPYMKEKYAVVTLAHIDKIGDLDSLENPEAKVSNSLVTRLSIWKSALELSKKHLLFGVGSSNGKQVLFDYYEKTNQKFLFKYRYPVHNQYLDFTIKFGILGLLVSFLYMFTLGYLGFTTKNSIIIIFFLIFFLTNFVDDFLIRFDGIVFSGLWSSLFVCYWNKFTDSDK</sequence>
<feature type="transmembrane region" description="Helical" evidence="5">
    <location>
        <begin position="80"/>
        <end position="104"/>
    </location>
</feature>
<dbReference type="GO" id="GO:0016874">
    <property type="term" value="F:ligase activity"/>
    <property type="evidence" value="ECO:0007669"/>
    <property type="project" value="UniProtKB-KW"/>
</dbReference>
<feature type="domain" description="O-antigen ligase-related" evidence="6">
    <location>
        <begin position="161"/>
        <end position="328"/>
    </location>
</feature>
<feature type="transmembrane region" description="Helical" evidence="5">
    <location>
        <begin position="202"/>
        <end position="222"/>
    </location>
</feature>
<feature type="transmembrane region" description="Helical" evidence="5">
    <location>
        <begin position="154"/>
        <end position="172"/>
    </location>
</feature>
<feature type="transmembrane region" description="Helical" evidence="5">
    <location>
        <begin position="21"/>
        <end position="40"/>
    </location>
</feature>
<feature type="transmembrane region" description="Helical" evidence="5">
    <location>
        <begin position="178"/>
        <end position="195"/>
    </location>
</feature>
<feature type="transmembrane region" description="Helical" evidence="5">
    <location>
        <begin position="124"/>
        <end position="147"/>
    </location>
</feature>
<dbReference type="EMBL" id="JBHTIB010000002">
    <property type="protein sequence ID" value="MFD0834734.1"/>
    <property type="molecule type" value="Genomic_DNA"/>
</dbReference>
<dbReference type="InterPro" id="IPR051533">
    <property type="entry name" value="WaaL-like"/>
</dbReference>
<feature type="transmembrane region" description="Helical" evidence="5">
    <location>
        <begin position="314"/>
        <end position="334"/>
    </location>
</feature>
<evidence type="ECO:0000313" key="8">
    <source>
        <dbReference type="Proteomes" id="UP001597011"/>
    </source>
</evidence>
<evidence type="ECO:0000259" key="6">
    <source>
        <dbReference type="Pfam" id="PF04932"/>
    </source>
</evidence>
<keyword evidence="4 5" id="KW-0472">Membrane</keyword>
<keyword evidence="2 5" id="KW-0812">Transmembrane</keyword>
<keyword evidence="3 5" id="KW-1133">Transmembrane helix</keyword>
<dbReference type="Proteomes" id="UP001597011">
    <property type="component" value="Unassembled WGS sequence"/>
</dbReference>
<keyword evidence="7" id="KW-0436">Ligase</keyword>
<proteinExistence type="predicted"/>
<evidence type="ECO:0000256" key="1">
    <source>
        <dbReference type="ARBA" id="ARBA00004141"/>
    </source>
</evidence>
<protein>
    <submittedName>
        <fullName evidence="7">O-antigen ligase family protein</fullName>
    </submittedName>
</protein>
<evidence type="ECO:0000256" key="2">
    <source>
        <dbReference type="ARBA" id="ARBA00022692"/>
    </source>
</evidence>
<dbReference type="InterPro" id="IPR007016">
    <property type="entry name" value="O-antigen_ligase-rel_domated"/>
</dbReference>
<keyword evidence="8" id="KW-1185">Reference proteome</keyword>
<evidence type="ECO:0000256" key="3">
    <source>
        <dbReference type="ARBA" id="ARBA00022989"/>
    </source>
</evidence>
<dbReference type="PANTHER" id="PTHR37422">
    <property type="entry name" value="TEICHURONIC ACID BIOSYNTHESIS PROTEIN TUAE"/>
    <property type="match status" value="1"/>
</dbReference>
<evidence type="ECO:0000256" key="4">
    <source>
        <dbReference type="ARBA" id="ARBA00023136"/>
    </source>
</evidence>
<gene>
    <name evidence="7" type="ORF">ACFQ0I_03075</name>
</gene>
<feature type="transmembrane region" description="Helical" evidence="5">
    <location>
        <begin position="341"/>
        <end position="358"/>
    </location>
</feature>
<evidence type="ECO:0000313" key="7">
    <source>
        <dbReference type="EMBL" id="MFD0834734.1"/>
    </source>
</evidence>
<comment type="caution">
    <text evidence="7">The sequence shown here is derived from an EMBL/GenBank/DDBJ whole genome shotgun (WGS) entry which is preliminary data.</text>
</comment>
<dbReference type="PANTHER" id="PTHR37422:SF13">
    <property type="entry name" value="LIPOPOLYSACCHARIDE BIOSYNTHESIS PROTEIN PA4999-RELATED"/>
    <property type="match status" value="1"/>
</dbReference>
<comment type="subcellular location">
    <subcellularLocation>
        <location evidence="1">Membrane</location>
        <topology evidence="1">Multi-pass membrane protein</topology>
    </subcellularLocation>
</comment>
<name>A0ABW3BQB3_9FLAO</name>
<feature type="transmembrane region" description="Helical" evidence="5">
    <location>
        <begin position="52"/>
        <end position="68"/>
    </location>
</feature>
<dbReference type="Pfam" id="PF04932">
    <property type="entry name" value="Wzy_C"/>
    <property type="match status" value="1"/>
</dbReference>
<reference evidence="8" key="1">
    <citation type="journal article" date="2019" name="Int. J. Syst. Evol. Microbiol.">
        <title>The Global Catalogue of Microorganisms (GCM) 10K type strain sequencing project: providing services to taxonomists for standard genome sequencing and annotation.</title>
        <authorList>
            <consortium name="The Broad Institute Genomics Platform"/>
            <consortium name="The Broad Institute Genome Sequencing Center for Infectious Disease"/>
            <person name="Wu L."/>
            <person name="Ma J."/>
        </authorList>
    </citation>
    <scope>NUCLEOTIDE SEQUENCE [LARGE SCALE GENOMIC DNA]</scope>
    <source>
        <strain evidence="8">CCUG 60529</strain>
    </source>
</reference>
<accession>A0ABW3BQB3</accession>